<keyword evidence="4" id="KW-1185">Reference proteome</keyword>
<feature type="region of interest" description="Disordered" evidence="1">
    <location>
        <begin position="374"/>
        <end position="445"/>
    </location>
</feature>
<evidence type="ECO:0000313" key="4">
    <source>
        <dbReference type="Proteomes" id="UP001396334"/>
    </source>
</evidence>
<feature type="compositionally biased region" description="Basic and acidic residues" evidence="1">
    <location>
        <begin position="190"/>
        <end position="203"/>
    </location>
</feature>
<dbReference type="PANTHER" id="PTHR46836:SF7">
    <property type="entry name" value="PHOSPHATIDYLINOSITOL N-ACETYGLUCOSAMINLYTRANSFERASE SUBUNIT P-LIKE PROTEIN"/>
    <property type="match status" value="1"/>
</dbReference>
<protein>
    <recommendedName>
        <fullName evidence="2">DUF4378 domain-containing protein</fullName>
    </recommendedName>
</protein>
<comment type="caution">
    <text evidence="3">The sequence shown here is derived from an EMBL/GenBank/DDBJ whole genome shotgun (WGS) entry which is preliminary data.</text>
</comment>
<feature type="region of interest" description="Disordered" evidence="1">
    <location>
        <begin position="189"/>
        <end position="215"/>
    </location>
</feature>
<evidence type="ECO:0000313" key="3">
    <source>
        <dbReference type="EMBL" id="KAK9019447.1"/>
    </source>
</evidence>
<evidence type="ECO:0000256" key="1">
    <source>
        <dbReference type="SAM" id="MobiDB-lite"/>
    </source>
</evidence>
<evidence type="ECO:0000259" key="2">
    <source>
        <dbReference type="Pfam" id="PF14309"/>
    </source>
</evidence>
<reference evidence="3 4" key="1">
    <citation type="journal article" date="2024" name="G3 (Bethesda)">
        <title>Genome assembly of Hibiscus sabdariffa L. provides insights into metabolisms of medicinal natural products.</title>
        <authorList>
            <person name="Kim T."/>
        </authorList>
    </citation>
    <scope>NUCLEOTIDE SEQUENCE [LARGE SCALE GENOMIC DNA]</scope>
    <source>
        <strain evidence="3">TK-2024</strain>
        <tissue evidence="3">Old leaves</tissue>
    </source>
</reference>
<gene>
    <name evidence="3" type="ORF">V6N11_053971</name>
</gene>
<feature type="compositionally biased region" description="Polar residues" evidence="1">
    <location>
        <begin position="376"/>
        <end position="390"/>
    </location>
</feature>
<organism evidence="3 4">
    <name type="scientific">Hibiscus sabdariffa</name>
    <name type="common">roselle</name>
    <dbReference type="NCBI Taxonomy" id="183260"/>
    <lineage>
        <taxon>Eukaryota</taxon>
        <taxon>Viridiplantae</taxon>
        <taxon>Streptophyta</taxon>
        <taxon>Embryophyta</taxon>
        <taxon>Tracheophyta</taxon>
        <taxon>Spermatophyta</taxon>
        <taxon>Magnoliopsida</taxon>
        <taxon>eudicotyledons</taxon>
        <taxon>Gunneridae</taxon>
        <taxon>Pentapetalae</taxon>
        <taxon>rosids</taxon>
        <taxon>malvids</taxon>
        <taxon>Malvales</taxon>
        <taxon>Malvaceae</taxon>
        <taxon>Malvoideae</taxon>
        <taxon>Hibiscus</taxon>
    </lineage>
</organism>
<sequence>MSKSAESKPVTSSVIARLMGLDELQSQQPVNKQKKVQRVLSENYLRKVALIGAWEKRSFDERRSFCFGDEEKKEFKDEFDVKETLEIGKISDSFAAKEREPVHIKRSRFVDSRKGCFENCLEKPDYLITNNFYDQENPKLLQKPENGFVKVKDCRRKYGHDSTSIVPRFHLESNNARSPPSRKIVILKPKPGETETDEKDKGLLGHGKGNSPAQVKERKNFSYGVKSKAWRFVPSSGTGKKITRKTRDSINDSSYEPPRLGFSGAEGLTKEPEFMMVSSRNNSDVNDRYKPSCYELDGSYVAQEAKQQILERWRMTKEFREKGHTSRGGSRSRTLGEMLALPDHAKRANFHGPIGISSRDGRKNGAIGDLLKSRSHSYSTPVGSPITKTTPKAFHVDSSMSTRPVFPWSRRKDCPKQRNSVSNCKQSQSSPGLEEEKCHWSQSGPDLEAEKSHLLEENSTVSMSLKHDIVHSNSENETILVNQWDDIKDRKVSPEDCVLPESSMYSAASRSIVSDMVVAVETPDSAKSTGNHNQHQLDTMDHTMSEKDHVSSFCIPDAWSQQEDISMKISEECRTDPDFLVTLETANQPSPVSVLETPFVEENSLSSKCFLSVTASLNDVKRQLEFLKSESIEDYSEEPGMVVSSDDENDVVDEPLKDEVNEYSTKFFGAAKSQDFSYLVDVLTEAGFHIRNPNILFNGWNSPATPISLSVFETLEKKYSEQISWKRSERRLLFDRINSGLMEFLQPCLGDPMWAKPVSRRLGYSQNTKEIEEELYKLLVSQENEAKNEAKKDSSEKVFGKEDGWLSLGYDIEAIGREIENSLIDELAAEIVGL</sequence>
<name>A0ABR2S3F4_9ROSI</name>
<feature type="compositionally biased region" description="Polar residues" evidence="1">
    <location>
        <begin position="417"/>
        <end position="431"/>
    </location>
</feature>
<accession>A0ABR2S3F4</accession>
<dbReference type="PANTHER" id="PTHR46836">
    <property type="entry name" value="AFADIN"/>
    <property type="match status" value="1"/>
</dbReference>
<dbReference type="Proteomes" id="UP001396334">
    <property type="component" value="Unassembled WGS sequence"/>
</dbReference>
<feature type="region of interest" description="Disordered" evidence="1">
    <location>
        <begin position="236"/>
        <end position="266"/>
    </location>
</feature>
<feature type="domain" description="DUF4378" evidence="2">
    <location>
        <begin position="675"/>
        <end position="830"/>
    </location>
</feature>
<proteinExistence type="predicted"/>
<dbReference type="EMBL" id="JBBPBN010000017">
    <property type="protein sequence ID" value="KAK9019447.1"/>
    <property type="molecule type" value="Genomic_DNA"/>
</dbReference>
<dbReference type="Pfam" id="PF14309">
    <property type="entry name" value="DUF4378"/>
    <property type="match status" value="1"/>
</dbReference>
<dbReference type="InterPro" id="IPR025486">
    <property type="entry name" value="DUF4378"/>
</dbReference>